<dbReference type="AlphaFoldDB" id="A0A3N2CUD2"/>
<dbReference type="EMBL" id="RKHO01000001">
    <property type="protein sequence ID" value="ROR91142.1"/>
    <property type="molecule type" value="Genomic_DNA"/>
</dbReference>
<organism evidence="3 4">
    <name type="scientific">Nocardioides aurantiacus</name>
    <dbReference type="NCBI Taxonomy" id="86796"/>
    <lineage>
        <taxon>Bacteria</taxon>
        <taxon>Bacillati</taxon>
        <taxon>Actinomycetota</taxon>
        <taxon>Actinomycetes</taxon>
        <taxon>Propionibacteriales</taxon>
        <taxon>Nocardioidaceae</taxon>
        <taxon>Nocardioides</taxon>
    </lineage>
</organism>
<name>A0A3N2CUD2_9ACTN</name>
<feature type="region of interest" description="Disordered" evidence="1">
    <location>
        <begin position="1"/>
        <end position="45"/>
    </location>
</feature>
<gene>
    <name evidence="3" type="ORF">EDD33_2003</name>
</gene>
<reference evidence="3 4" key="1">
    <citation type="submission" date="2018-11" db="EMBL/GenBank/DDBJ databases">
        <title>Sequencing the genomes of 1000 actinobacteria strains.</title>
        <authorList>
            <person name="Klenk H.-P."/>
        </authorList>
    </citation>
    <scope>NUCLEOTIDE SEQUENCE [LARGE SCALE GENOMIC DNA]</scope>
    <source>
        <strain evidence="3 4">DSM 12652</strain>
    </source>
</reference>
<proteinExistence type="predicted"/>
<evidence type="ECO:0000259" key="2">
    <source>
        <dbReference type="Pfam" id="PF03432"/>
    </source>
</evidence>
<keyword evidence="4" id="KW-1185">Reference proteome</keyword>
<evidence type="ECO:0000313" key="3">
    <source>
        <dbReference type="EMBL" id="ROR91142.1"/>
    </source>
</evidence>
<feature type="domain" description="MobA/VirD2-like nuclease" evidence="2">
    <location>
        <begin position="44"/>
        <end position="124"/>
    </location>
</feature>
<accession>A0A3N2CUD2</accession>
<dbReference type="InterPro" id="IPR005094">
    <property type="entry name" value="Endonuclease_MobA/VirD2"/>
</dbReference>
<dbReference type="Pfam" id="PF03432">
    <property type="entry name" value="Relaxase"/>
    <property type="match status" value="1"/>
</dbReference>
<evidence type="ECO:0000313" key="4">
    <source>
        <dbReference type="Proteomes" id="UP000281738"/>
    </source>
</evidence>
<evidence type="ECO:0000256" key="1">
    <source>
        <dbReference type="SAM" id="MobiDB-lite"/>
    </source>
</evidence>
<protein>
    <recommendedName>
        <fullName evidence="2">MobA/VirD2-like nuclease domain-containing protein</fullName>
    </recommendedName>
</protein>
<dbReference type="Proteomes" id="UP000281738">
    <property type="component" value="Unassembled WGS sequence"/>
</dbReference>
<sequence length="157" mass="16858">MSQLTSDMVHASRSPANLEASAAGGQSAARLAERTGEGQGRQVLDDRTWEQIATEFVDEMGFSEQTGKSPCRWAAVHHGFTAQGGDHIHIAVVLVREDGTRASTHNDYRTASAAAARLERKYGLEVVASREVGRSARGLRATGSLGAAKRWPTLGRE</sequence>
<comment type="caution">
    <text evidence="3">The sequence shown here is derived from an EMBL/GenBank/DDBJ whole genome shotgun (WGS) entry which is preliminary data.</text>
</comment>